<evidence type="ECO:0000313" key="2">
    <source>
        <dbReference type="Proteomes" id="UP000315343"/>
    </source>
</evidence>
<reference evidence="1 2" key="1">
    <citation type="submission" date="2019-07" db="EMBL/GenBank/DDBJ databases">
        <title>Genomic Encyclopedia of Type Strains, Phase I: the one thousand microbial genomes (KMG-I) project.</title>
        <authorList>
            <person name="Kyrpides N."/>
        </authorList>
    </citation>
    <scope>NUCLEOTIDE SEQUENCE [LARGE SCALE GENOMIC DNA]</scope>
    <source>
        <strain evidence="1 2">DSM 13558</strain>
    </source>
</reference>
<name>A0A562J6B2_9FIRM</name>
<dbReference type="Proteomes" id="UP000315343">
    <property type="component" value="Unassembled WGS sequence"/>
</dbReference>
<evidence type="ECO:0000313" key="1">
    <source>
        <dbReference type="EMBL" id="TWH78677.1"/>
    </source>
</evidence>
<keyword evidence="2" id="KW-1185">Reference proteome</keyword>
<comment type="caution">
    <text evidence="1">The sequence shown here is derived from an EMBL/GenBank/DDBJ whole genome shotgun (WGS) entry which is preliminary data.</text>
</comment>
<accession>A0A562J6B2</accession>
<proteinExistence type="predicted"/>
<protein>
    <submittedName>
        <fullName evidence="1">Uncharacterized protein</fullName>
    </submittedName>
</protein>
<dbReference type="AlphaFoldDB" id="A0A562J6B2"/>
<dbReference type="RefSeq" id="WP_145084630.1">
    <property type="nucleotide sequence ID" value="NZ_JAYFNS010000032.1"/>
</dbReference>
<organism evidence="1 2">
    <name type="scientific">Sedimentibacter saalensis</name>
    <dbReference type="NCBI Taxonomy" id="130788"/>
    <lineage>
        <taxon>Bacteria</taxon>
        <taxon>Bacillati</taxon>
        <taxon>Bacillota</taxon>
        <taxon>Tissierellia</taxon>
        <taxon>Sedimentibacter</taxon>
    </lineage>
</organism>
<dbReference type="EMBL" id="VLKH01000008">
    <property type="protein sequence ID" value="TWH78677.1"/>
    <property type="molecule type" value="Genomic_DNA"/>
</dbReference>
<sequence>MRNRFIFIMLISLLFSYNSFGYYQYYEEIDSIEYLLNERIEVMNEFLYGYKDMGKLEEKLEKIEAENLLENDLDILYKVIDCPTDYELALSVEVDKINSLEKTDYYMNINADLKWQMSGYDGEFTMVKNYNIKCVKLEDQIYLASLVYIR</sequence>
<gene>
    <name evidence="1" type="ORF">LY60_02705</name>
</gene>